<organism evidence="1 2">
    <name type="scientific">Panagrolaimus sp. PS1159</name>
    <dbReference type="NCBI Taxonomy" id="55785"/>
    <lineage>
        <taxon>Eukaryota</taxon>
        <taxon>Metazoa</taxon>
        <taxon>Ecdysozoa</taxon>
        <taxon>Nematoda</taxon>
        <taxon>Chromadorea</taxon>
        <taxon>Rhabditida</taxon>
        <taxon>Tylenchina</taxon>
        <taxon>Panagrolaimomorpha</taxon>
        <taxon>Panagrolaimoidea</taxon>
        <taxon>Panagrolaimidae</taxon>
        <taxon>Panagrolaimus</taxon>
    </lineage>
</organism>
<evidence type="ECO:0000313" key="2">
    <source>
        <dbReference type="WBParaSite" id="PS1159_v2.g12938.t1"/>
    </source>
</evidence>
<dbReference type="WBParaSite" id="PS1159_v2.g12938.t1">
    <property type="protein sequence ID" value="PS1159_v2.g12938.t1"/>
    <property type="gene ID" value="PS1159_v2.g12938"/>
</dbReference>
<protein>
    <submittedName>
        <fullName evidence="2">Obg domain-containing protein</fullName>
    </submittedName>
</protein>
<proteinExistence type="predicted"/>
<reference evidence="2" key="1">
    <citation type="submission" date="2022-11" db="UniProtKB">
        <authorList>
            <consortium name="WormBaseParasite"/>
        </authorList>
    </citation>
    <scope>IDENTIFICATION</scope>
</reference>
<sequence length="485" mass="53794">MVFSLLSQGTKQTLAIEGHNITLSAANREINERIKRNTKIKSVLLRAKHILILDQDVILPSVTFTCAAAEVVVTKPVKINLSGKDAEVDQTKLKPAKSGKQKGEKGEDGKDGNAGHPSGNFAIFAKKLKGKENLNLILNGGNGTNGQDGGDSAEGEDGVGENFERLDSLKYEFEQGFKRFGRIVSAGIGSSLFNKKVKVKMENGSTEVINEAPYYLSLHTIDFVKGSDGKRGECGGKNGLGGEGGKKGKCMIKINGIEHHVVKIESHDGQAGQNGLPGKNGGYGLEGWDIAKATKTFAKTRKYGTSFNEKLTVEYTTVKTDETFRVVAEDEGPESKRYAYIKSRKCEKKVLQDHELRTECKDESERSGEAIAQEADAIETEALDQDYEIPLNGEVDAEVEEEIEEENDFERIIDFCVDLIDDEYVAKERPKEQLLSSKDIENQNLLEQNSRFWNSTIDFTVENLFEKYENTWIEKNSGKNNWFLK</sequence>
<evidence type="ECO:0000313" key="1">
    <source>
        <dbReference type="Proteomes" id="UP000887580"/>
    </source>
</evidence>
<name>A0AC35F1V2_9BILA</name>
<dbReference type="Proteomes" id="UP000887580">
    <property type="component" value="Unplaced"/>
</dbReference>
<accession>A0AC35F1V2</accession>